<comment type="subunit">
    <text evidence="4">Monomer.</text>
</comment>
<dbReference type="InterPro" id="IPR035651">
    <property type="entry name" value="BipA_V"/>
</dbReference>
<feature type="binding site" evidence="4">
    <location>
        <begin position="142"/>
        <end position="145"/>
    </location>
    <ligand>
        <name>GTP</name>
        <dbReference type="ChEBI" id="CHEBI:37565"/>
    </ligand>
</feature>
<keyword evidence="4" id="KW-0378">Hydrolase</keyword>
<dbReference type="GO" id="GO:1990904">
    <property type="term" value="C:ribonucleoprotein complex"/>
    <property type="evidence" value="ECO:0007669"/>
    <property type="project" value="TreeGrafter"/>
</dbReference>
<dbReference type="CDD" id="cd03691">
    <property type="entry name" value="BipA_TypA_II"/>
    <property type="match status" value="1"/>
</dbReference>
<dbReference type="GO" id="GO:0009409">
    <property type="term" value="P:response to cold"/>
    <property type="evidence" value="ECO:0007669"/>
    <property type="project" value="UniProtKB-ARBA"/>
</dbReference>
<dbReference type="Pfam" id="PF21018">
    <property type="entry name" value="BipA_C"/>
    <property type="match status" value="1"/>
</dbReference>
<dbReference type="GO" id="GO:0003924">
    <property type="term" value="F:GTPase activity"/>
    <property type="evidence" value="ECO:0007669"/>
    <property type="project" value="UniProtKB-UniRule"/>
</dbReference>
<dbReference type="GO" id="GO:0000027">
    <property type="term" value="P:ribosomal large subunit assembly"/>
    <property type="evidence" value="ECO:0007669"/>
    <property type="project" value="UniProtKB-UniRule"/>
</dbReference>
<dbReference type="InterPro" id="IPR042116">
    <property type="entry name" value="TypA/BipA_C"/>
</dbReference>
<dbReference type="Pfam" id="PF03144">
    <property type="entry name" value="GTP_EFTU_D2"/>
    <property type="match status" value="1"/>
</dbReference>
<comment type="subcellular location">
    <subcellularLocation>
        <location evidence="4">Cytoplasm</location>
    </subcellularLocation>
    <text evidence="4">Binds to ribosomes.</text>
</comment>
<keyword evidence="1 4" id="KW-0547">Nucleotide-binding</keyword>
<evidence type="ECO:0000256" key="1">
    <source>
        <dbReference type="ARBA" id="ARBA00022741"/>
    </source>
</evidence>
<dbReference type="EC" id="3.6.5.-" evidence="4"/>
<dbReference type="InterPro" id="IPR004161">
    <property type="entry name" value="EFTu-like_2"/>
</dbReference>
<evidence type="ECO:0000256" key="3">
    <source>
        <dbReference type="ARBA" id="ARBA00048548"/>
    </source>
</evidence>
<dbReference type="PROSITE" id="PS00301">
    <property type="entry name" value="G_TR_1"/>
    <property type="match status" value="1"/>
</dbReference>
<dbReference type="GO" id="GO:0005829">
    <property type="term" value="C:cytosol"/>
    <property type="evidence" value="ECO:0007669"/>
    <property type="project" value="TreeGrafter"/>
</dbReference>
<evidence type="ECO:0000313" key="7">
    <source>
        <dbReference type="Proteomes" id="UP000050465"/>
    </source>
</evidence>
<dbReference type="InterPro" id="IPR006298">
    <property type="entry name" value="BipA"/>
</dbReference>
<dbReference type="Gene3D" id="3.40.50.300">
    <property type="entry name" value="P-loop containing nucleotide triphosphate hydrolases"/>
    <property type="match status" value="1"/>
</dbReference>
<dbReference type="STRING" id="1666911.HLUCCA11_03985"/>
<dbReference type="InterPro" id="IPR047043">
    <property type="entry name" value="BipA_III"/>
</dbReference>
<dbReference type="PANTHER" id="PTHR42908:SF8">
    <property type="entry name" value="TR-TYPE G DOMAIN-CONTAINING PROTEIN"/>
    <property type="match status" value="1"/>
</dbReference>
<feature type="domain" description="Tr-type G" evidence="5">
    <location>
        <begin position="17"/>
        <end position="212"/>
    </location>
</feature>
<dbReference type="FunFam" id="3.40.50.300:FF:000055">
    <property type="entry name" value="GTP-binding protein TypA"/>
    <property type="match status" value="1"/>
</dbReference>
<dbReference type="GO" id="GO:0019843">
    <property type="term" value="F:rRNA binding"/>
    <property type="evidence" value="ECO:0007669"/>
    <property type="project" value="UniProtKB-KW"/>
</dbReference>
<dbReference type="NCBIfam" id="TIGR01394">
    <property type="entry name" value="TypA_BipA"/>
    <property type="match status" value="1"/>
</dbReference>
<protein>
    <recommendedName>
        <fullName evidence="4">Large ribosomal subunit assembly factor BipA</fullName>
        <ecNumber evidence="4">3.6.5.-</ecNumber>
    </recommendedName>
    <alternativeName>
        <fullName evidence="4">GTP-binding protein BipA</fullName>
    </alternativeName>
</protein>
<comment type="similarity">
    <text evidence="4">Belongs to the TRAFAC class translation factor GTPase superfamily. Classic translation factor GTPase family. BipA subfamily.</text>
</comment>
<keyword evidence="4" id="KW-0820">tRNA-binding</keyword>
<dbReference type="InterPro" id="IPR035647">
    <property type="entry name" value="EFG_III/V"/>
</dbReference>
<dbReference type="Gene3D" id="2.40.30.10">
    <property type="entry name" value="Translation factors"/>
    <property type="match status" value="1"/>
</dbReference>
<dbReference type="FunFam" id="2.40.50.250:FF:000001">
    <property type="entry name" value="GTP-binding protein TypA"/>
    <property type="match status" value="1"/>
</dbReference>
<dbReference type="GO" id="GO:0010467">
    <property type="term" value="P:gene expression"/>
    <property type="evidence" value="ECO:0007669"/>
    <property type="project" value="UniProtKB-ARBA"/>
</dbReference>
<dbReference type="FunFam" id="3.30.70.240:FF:000002">
    <property type="entry name" value="GTP-binding protein TypA"/>
    <property type="match status" value="1"/>
</dbReference>
<dbReference type="InterPro" id="IPR005225">
    <property type="entry name" value="Small_GTP-bd"/>
</dbReference>
<dbReference type="Pfam" id="PF00679">
    <property type="entry name" value="EFG_C"/>
    <property type="match status" value="1"/>
</dbReference>
<dbReference type="InterPro" id="IPR047042">
    <property type="entry name" value="BipA_II"/>
</dbReference>
<dbReference type="SUPFAM" id="SSF52540">
    <property type="entry name" value="P-loop containing nucleoside triphosphate hydrolases"/>
    <property type="match status" value="1"/>
</dbReference>
<dbReference type="FunFam" id="2.40.30.10:FF:000016">
    <property type="entry name" value="GTP-binding protein TypA"/>
    <property type="match status" value="1"/>
</dbReference>
<dbReference type="GO" id="GO:0043022">
    <property type="term" value="F:ribosome binding"/>
    <property type="evidence" value="ECO:0007669"/>
    <property type="project" value="UniProtKB-UniRule"/>
</dbReference>
<feature type="binding site" evidence="4">
    <location>
        <begin position="29"/>
        <end position="34"/>
    </location>
    <ligand>
        <name>GTP</name>
        <dbReference type="ChEBI" id="CHEBI:37565"/>
    </ligand>
</feature>
<dbReference type="Gene3D" id="2.40.50.250">
    <property type="entry name" value="bipa protein"/>
    <property type="match status" value="1"/>
</dbReference>
<dbReference type="Proteomes" id="UP000050465">
    <property type="component" value="Unassembled WGS sequence"/>
</dbReference>
<dbReference type="PRINTS" id="PR00315">
    <property type="entry name" value="ELONGATNFCT"/>
</dbReference>
<proteinExistence type="inferred from homology"/>
<evidence type="ECO:0000256" key="2">
    <source>
        <dbReference type="ARBA" id="ARBA00023134"/>
    </source>
</evidence>
<keyword evidence="4" id="KW-0699">rRNA-binding</keyword>
<evidence type="ECO:0000256" key="4">
    <source>
        <dbReference type="HAMAP-Rule" id="MF_00849"/>
    </source>
</evidence>
<dbReference type="InterPro" id="IPR031157">
    <property type="entry name" value="G_TR_CS"/>
</dbReference>
<comment type="caution">
    <text evidence="6">The sequence shown here is derived from an EMBL/GenBank/DDBJ whole genome shotgun (WGS) entry which is preliminary data.</text>
</comment>
<dbReference type="Pfam" id="PF00009">
    <property type="entry name" value="GTP_EFTU"/>
    <property type="match status" value="1"/>
</dbReference>
<keyword evidence="2 4" id="KW-0342">GTP-binding</keyword>
<dbReference type="EMBL" id="LJZR01000003">
    <property type="protein sequence ID" value="KPQ37089.1"/>
    <property type="molecule type" value="Genomic_DNA"/>
</dbReference>
<gene>
    <name evidence="6" type="primary">typA</name>
    <name evidence="4" type="synonym">bipA</name>
    <name evidence="6" type="ORF">HLUCCA11_03985</name>
</gene>
<keyword evidence="4" id="KW-0963">Cytoplasm</keyword>
<organism evidence="6 7">
    <name type="scientific">Phormidesmis priestleyi Ana</name>
    <dbReference type="NCBI Taxonomy" id="1666911"/>
    <lineage>
        <taxon>Bacteria</taxon>
        <taxon>Bacillati</taxon>
        <taxon>Cyanobacteriota</taxon>
        <taxon>Cyanophyceae</taxon>
        <taxon>Leptolyngbyales</taxon>
        <taxon>Leptolyngbyaceae</taxon>
        <taxon>Phormidesmis</taxon>
    </lineage>
</organism>
<keyword evidence="4" id="KW-0690">Ribosome biogenesis</keyword>
<dbReference type="PATRIC" id="fig|1666911.3.peg.3649"/>
<dbReference type="CDD" id="cd01891">
    <property type="entry name" value="TypA_BipA"/>
    <property type="match status" value="1"/>
</dbReference>
<dbReference type="FunFam" id="3.30.70.870:FF:000003">
    <property type="entry name" value="GTP-binding protein TypA"/>
    <property type="match status" value="1"/>
</dbReference>
<dbReference type="Gene3D" id="3.30.70.870">
    <property type="entry name" value="Elongation Factor G (Translational Gtpase), domain 3"/>
    <property type="match status" value="1"/>
</dbReference>
<dbReference type="InterPro" id="IPR048876">
    <property type="entry name" value="BipA_C"/>
</dbReference>
<accession>A0A0P7Z274</accession>
<comment type="catalytic activity">
    <reaction evidence="3 4">
        <text>GTP + H2O = GDP + phosphate + H(+)</text>
        <dbReference type="Rhea" id="RHEA:19669"/>
        <dbReference type="ChEBI" id="CHEBI:15377"/>
        <dbReference type="ChEBI" id="CHEBI:15378"/>
        <dbReference type="ChEBI" id="CHEBI:37565"/>
        <dbReference type="ChEBI" id="CHEBI:43474"/>
        <dbReference type="ChEBI" id="CHEBI:58189"/>
    </reaction>
</comment>
<dbReference type="InterPro" id="IPR009000">
    <property type="entry name" value="Transl_B-barrel_sf"/>
</dbReference>
<dbReference type="InterPro" id="IPR000640">
    <property type="entry name" value="EFG_V-like"/>
</dbReference>
<dbReference type="PROSITE" id="PS51722">
    <property type="entry name" value="G_TR_2"/>
    <property type="match status" value="1"/>
</dbReference>
<dbReference type="GO" id="GO:0000049">
    <property type="term" value="F:tRNA binding"/>
    <property type="evidence" value="ECO:0007669"/>
    <property type="project" value="UniProtKB-KW"/>
</dbReference>
<dbReference type="NCBIfam" id="TIGR00231">
    <property type="entry name" value="small_GTP"/>
    <property type="match status" value="1"/>
</dbReference>
<dbReference type="HAMAP" id="MF_00849">
    <property type="entry name" value="BipA"/>
    <property type="match status" value="1"/>
</dbReference>
<name>A0A0P7Z274_9CYAN</name>
<dbReference type="GO" id="GO:0005525">
    <property type="term" value="F:GTP binding"/>
    <property type="evidence" value="ECO:0007669"/>
    <property type="project" value="UniProtKB-UniRule"/>
</dbReference>
<dbReference type="Gene3D" id="3.30.70.240">
    <property type="match status" value="1"/>
</dbReference>
<dbReference type="SUPFAM" id="SSF54980">
    <property type="entry name" value="EF-G C-terminal domain-like"/>
    <property type="match status" value="2"/>
</dbReference>
<dbReference type="PANTHER" id="PTHR42908">
    <property type="entry name" value="TRANSLATION ELONGATION FACTOR-RELATED"/>
    <property type="match status" value="1"/>
</dbReference>
<dbReference type="InterPro" id="IPR027417">
    <property type="entry name" value="P-loop_NTPase"/>
</dbReference>
<dbReference type="InterPro" id="IPR047041">
    <property type="entry name" value="BipA_GTP-bd_dom"/>
</dbReference>
<evidence type="ECO:0000313" key="6">
    <source>
        <dbReference type="EMBL" id="KPQ37089.1"/>
    </source>
</evidence>
<dbReference type="InterPro" id="IPR000795">
    <property type="entry name" value="T_Tr_GTP-bd_dom"/>
</dbReference>
<reference evidence="6 7" key="1">
    <citation type="submission" date="2015-09" db="EMBL/GenBank/DDBJ databases">
        <title>Identification and resolution of microdiversity through metagenomic sequencing of parallel consortia.</title>
        <authorList>
            <person name="Nelson W.C."/>
            <person name="Romine M.F."/>
            <person name="Lindemann S.R."/>
        </authorList>
    </citation>
    <scope>NUCLEOTIDE SEQUENCE [LARGE SCALE GENOMIC DNA]</scope>
    <source>
        <strain evidence="6">Ana</strain>
    </source>
</reference>
<comment type="function">
    <text evidence="4">A 50S ribosomal subunit assembly protein with GTPase activity, required for 50S subunit assembly at low temperatures, may also play a role in translation. Binds GTP and analogs. Binds the 70S ribosome between the 30S and 50S subunits, in a similar position as ribosome-bound EF-G; it contacts a number of ribosomal proteins, both rRNAs and the A-site tRNA.</text>
</comment>
<dbReference type="CDD" id="cd03710">
    <property type="entry name" value="BipA_TypA_C"/>
    <property type="match status" value="1"/>
</dbReference>
<sequence>MPESESVQHFSKNPMSLPIRNVAIIAHVDHGKTTLVDALLEQSGIFRDNEAVPTCVLDSNDLERERGITILSKNTAVHYKDTLINIVDTPGHADFGGEVERVLGMVDGCLLIVDANEGPMPQTRFVLKKALEKGLRPIVVVNKIDRPRADPHVAVDKVLDLFIELGADDDQCDFPYLFASGLSGFAKEKMEDESTDMMPLFEAVLHHVAPPIGDPNKPLQLQVTTLDYSDYLGRIVIGKVHNGTIRQGEQTALVKEDGSIVKGRITKLMGFEGLARIEIKEATAGNLVAVAGFADANIGETITCATDPQALPLIKVDEPTLQMTFAVNDSPFAGQEGDFVTSRQLRDRLFRELETNVALRVEPTDSPDRFAVSGRGELHLGILIETMRREGYEFQVSQPQVIYREVNSKPCEPFEQLVLDVPEDAVGGCMERLGTRKAELQDMMVSGDGRAQLEFVVPARGLIGFRGEFMRATRGAGIMNHSFLEYRPMSGEIDTRRNGVLISFEEGVATFYSLKNAEDRGIFFIEPGTKVYKGMVVGENNRPQDLELNICKAKQLTNHRAASGDELVQLQAPMEMGLERALEYIGPDEMVEVTPKSIRLRKVGKKKLAKR</sequence>
<evidence type="ECO:0000259" key="5">
    <source>
        <dbReference type="PROSITE" id="PS51722"/>
    </source>
</evidence>
<dbReference type="CDD" id="cd16263">
    <property type="entry name" value="BipA_III"/>
    <property type="match status" value="1"/>
</dbReference>
<keyword evidence="4" id="KW-0694">RNA-binding</keyword>
<dbReference type="AlphaFoldDB" id="A0A0P7Z274"/>
<dbReference type="SUPFAM" id="SSF50447">
    <property type="entry name" value="Translation proteins"/>
    <property type="match status" value="1"/>
</dbReference>